<protein>
    <recommendedName>
        <fullName evidence="4">Gas vesicle protein</fullName>
    </recommendedName>
</protein>
<feature type="transmembrane region" description="Helical" evidence="1">
    <location>
        <begin position="6"/>
        <end position="25"/>
    </location>
</feature>
<name>A0ABP8CFX2_9FLAO</name>
<accession>A0ABP8CFX2</accession>
<keyword evidence="1" id="KW-0472">Membrane</keyword>
<evidence type="ECO:0000256" key="1">
    <source>
        <dbReference type="SAM" id="Phobius"/>
    </source>
</evidence>
<dbReference type="Proteomes" id="UP001501496">
    <property type="component" value="Unassembled WGS sequence"/>
</dbReference>
<evidence type="ECO:0000313" key="3">
    <source>
        <dbReference type="Proteomes" id="UP001501496"/>
    </source>
</evidence>
<keyword evidence="1" id="KW-0812">Transmembrane</keyword>
<dbReference type="InterPro" id="IPR024623">
    <property type="entry name" value="YtxH"/>
</dbReference>
<dbReference type="Gene3D" id="1.20.120.20">
    <property type="entry name" value="Apolipoprotein"/>
    <property type="match status" value="1"/>
</dbReference>
<sequence length="119" mass="12605">MSQGNNLLTVILGTAVGVGVGMLFAPDKGSTTRKKIAENANNAKDTLLSEAEKIQANIASKTSDIRDNVADSLATGKGTLDSQLDTIVKNASYKADDIISSLEVRLKELKAKNKTLQTK</sequence>
<dbReference type="EMBL" id="BAABCA010000006">
    <property type="protein sequence ID" value="GAA4238786.1"/>
    <property type="molecule type" value="Genomic_DNA"/>
</dbReference>
<proteinExistence type="predicted"/>
<dbReference type="RefSeq" id="WP_344789205.1">
    <property type="nucleotide sequence ID" value="NZ_BAABCA010000006.1"/>
</dbReference>
<evidence type="ECO:0008006" key="4">
    <source>
        <dbReference type="Google" id="ProtNLM"/>
    </source>
</evidence>
<reference evidence="3" key="1">
    <citation type="journal article" date="2019" name="Int. J. Syst. Evol. Microbiol.">
        <title>The Global Catalogue of Microorganisms (GCM) 10K type strain sequencing project: providing services to taxonomists for standard genome sequencing and annotation.</title>
        <authorList>
            <consortium name="The Broad Institute Genomics Platform"/>
            <consortium name="The Broad Institute Genome Sequencing Center for Infectious Disease"/>
            <person name="Wu L."/>
            <person name="Ma J."/>
        </authorList>
    </citation>
    <scope>NUCLEOTIDE SEQUENCE [LARGE SCALE GENOMIC DNA]</scope>
    <source>
        <strain evidence="3">JCM 17630</strain>
    </source>
</reference>
<gene>
    <name evidence="2" type="ORF">GCM10022291_30630</name>
</gene>
<organism evidence="2 3">
    <name type="scientific">Postechiella marina</name>
    <dbReference type="NCBI Taxonomy" id="943941"/>
    <lineage>
        <taxon>Bacteria</taxon>
        <taxon>Pseudomonadati</taxon>
        <taxon>Bacteroidota</taxon>
        <taxon>Flavobacteriia</taxon>
        <taxon>Flavobacteriales</taxon>
        <taxon>Flavobacteriaceae</taxon>
        <taxon>Postechiella</taxon>
    </lineage>
</organism>
<keyword evidence="1" id="KW-1133">Transmembrane helix</keyword>
<keyword evidence="3" id="KW-1185">Reference proteome</keyword>
<dbReference type="SUPFAM" id="SSF58113">
    <property type="entry name" value="Apolipoprotein A-I"/>
    <property type="match status" value="1"/>
</dbReference>
<dbReference type="Pfam" id="PF12732">
    <property type="entry name" value="YtxH"/>
    <property type="match status" value="1"/>
</dbReference>
<evidence type="ECO:0000313" key="2">
    <source>
        <dbReference type="EMBL" id="GAA4238786.1"/>
    </source>
</evidence>
<comment type="caution">
    <text evidence="2">The sequence shown here is derived from an EMBL/GenBank/DDBJ whole genome shotgun (WGS) entry which is preliminary data.</text>
</comment>